<dbReference type="SUPFAM" id="SSF159594">
    <property type="entry name" value="XCC0632-like"/>
    <property type="match status" value="1"/>
</dbReference>
<feature type="domain" description="ABC-type transport auxiliary lipoprotein component" evidence="1">
    <location>
        <begin position="42"/>
        <end position="197"/>
    </location>
</feature>
<proteinExistence type="predicted"/>
<evidence type="ECO:0000259" key="1">
    <source>
        <dbReference type="Pfam" id="PF03886"/>
    </source>
</evidence>
<name>A0A2R4XLI7_9BURK</name>
<keyword evidence="3" id="KW-1185">Reference proteome</keyword>
<dbReference type="AlphaFoldDB" id="A0A2R4XLI7"/>
<dbReference type="Proteomes" id="UP000244571">
    <property type="component" value="Chromosome"/>
</dbReference>
<sequence>MFCMNPFISVAPGRLITILAAMLLVGCTGLGQVPPALQRLDLGAPPDGVTRAAQSAPVKTLVVPPVSAPAMLQGVGVVWRMGPDGLPNRYATYEWAASPDSLIHERLIDRLSRNFAILPESVGSDALTLRVNLLQFEQVYAADGSGNEGIVGIQAVLLRGSDVLGQYRDTERVRAQANDAQAGARALRIATNQLANDLTAWISQTAQK</sequence>
<evidence type="ECO:0000313" key="2">
    <source>
        <dbReference type="EMBL" id="AWB34589.1"/>
    </source>
</evidence>
<dbReference type="InterPro" id="IPR005586">
    <property type="entry name" value="ABC_trans_aux"/>
</dbReference>
<dbReference type="Pfam" id="PF03886">
    <property type="entry name" value="ABC_trans_aux"/>
    <property type="match status" value="1"/>
</dbReference>
<organism evidence="2 3">
    <name type="scientific">Orrella marina</name>
    <dbReference type="NCBI Taxonomy" id="2163011"/>
    <lineage>
        <taxon>Bacteria</taxon>
        <taxon>Pseudomonadati</taxon>
        <taxon>Pseudomonadota</taxon>
        <taxon>Betaproteobacteria</taxon>
        <taxon>Burkholderiales</taxon>
        <taxon>Alcaligenaceae</taxon>
        <taxon>Orrella</taxon>
    </lineage>
</organism>
<reference evidence="2 3" key="1">
    <citation type="submission" date="2018-04" db="EMBL/GenBank/DDBJ databases">
        <title>Bordetella sp. HZ20 isolated from seawater.</title>
        <authorList>
            <person name="Sun C."/>
        </authorList>
    </citation>
    <scope>NUCLEOTIDE SEQUENCE [LARGE SCALE GENOMIC DNA]</scope>
    <source>
        <strain evidence="2 3">HZ20</strain>
    </source>
</reference>
<gene>
    <name evidence="2" type="ORF">DBV39_13685</name>
</gene>
<dbReference type="KEGG" id="boz:DBV39_13685"/>
<dbReference type="Gene3D" id="3.40.50.10610">
    <property type="entry name" value="ABC-type transport auxiliary lipoprotein component"/>
    <property type="match status" value="1"/>
</dbReference>
<accession>A0A2R4XLI7</accession>
<evidence type="ECO:0000313" key="3">
    <source>
        <dbReference type="Proteomes" id="UP000244571"/>
    </source>
</evidence>
<dbReference type="EMBL" id="CP028901">
    <property type="protein sequence ID" value="AWB34589.1"/>
    <property type="molecule type" value="Genomic_DNA"/>
</dbReference>
<protein>
    <recommendedName>
        <fullName evidence="1">ABC-type transport auxiliary lipoprotein component domain-containing protein</fullName>
    </recommendedName>
</protein>